<dbReference type="InterPro" id="IPR002491">
    <property type="entry name" value="ABC_transptr_periplasmic_BD"/>
</dbReference>
<dbReference type="PROSITE" id="PS50983">
    <property type="entry name" value="FE_B12_PBP"/>
    <property type="match status" value="1"/>
</dbReference>
<dbReference type="AlphaFoldDB" id="A0A561PB00"/>
<accession>A0A561PB00</accession>
<organism evidence="2 3">
    <name type="scientific">Chitinophaga polysaccharea</name>
    <dbReference type="NCBI Taxonomy" id="1293035"/>
    <lineage>
        <taxon>Bacteria</taxon>
        <taxon>Pseudomonadati</taxon>
        <taxon>Bacteroidota</taxon>
        <taxon>Chitinophagia</taxon>
        <taxon>Chitinophagales</taxon>
        <taxon>Chitinophagaceae</taxon>
        <taxon>Chitinophaga</taxon>
    </lineage>
</organism>
<dbReference type="Proteomes" id="UP000320811">
    <property type="component" value="Unassembled WGS sequence"/>
</dbReference>
<dbReference type="Gene3D" id="3.40.50.1980">
    <property type="entry name" value="Nitrogenase molybdenum iron protein domain"/>
    <property type="match status" value="2"/>
</dbReference>
<keyword evidence="3" id="KW-1185">Reference proteome</keyword>
<dbReference type="RefSeq" id="WP_246121227.1">
    <property type="nucleotide sequence ID" value="NZ_VIWO01000009.1"/>
</dbReference>
<feature type="domain" description="Fe/B12 periplasmic-binding" evidence="1">
    <location>
        <begin position="7"/>
        <end position="290"/>
    </location>
</feature>
<dbReference type="PANTHER" id="PTHR42860">
    <property type="entry name" value="VITAMIN B12-BINDING PROTEIN"/>
    <property type="match status" value="1"/>
</dbReference>
<dbReference type="Pfam" id="PF01497">
    <property type="entry name" value="Peripla_BP_2"/>
    <property type="match status" value="1"/>
</dbReference>
<evidence type="ECO:0000313" key="3">
    <source>
        <dbReference type="Proteomes" id="UP000320811"/>
    </source>
</evidence>
<dbReference type="InterPro" id="IPR051030">
    <property type="entry name" value="Vitamin_B12-ABC_binding"/>
</dbReference>
<protein>
    <submittedName>
        <fullName evidence="2">Iron complex transport system substrate-binding protein</fullName>
    </submittedName>
</protein>
<gene>
    <name evidence="2" type="ORF">FHW36_10996</name>
</gene>
<comment type="caution">
    <text evidence="2">The sequence shown here is derived from an EMBL/GenBank/DDBJ whole genome shotgun (WGS) entry which is preliminary data.</text>
</comment>
<name>A0A561PB00_9BACT</name>
<dbReference type="EMBL" id="VIWO01000009">
    <property type="protein sequence ID" value="TWF35307.1"/>
    <property type="molecule type" value="Genomic_DNA"/>
</dbReference>
<dbReference type="PANTHER" id="PTHR42860:SF1">
    <property type="entry name" value="VITAMIN B12-BINDING PROTEIN"/>
    <property type="match status" value="1"/>
</dbReference>
<proteinExistence type="predicted"/>
<reference evidence="2 3" key="1">
    <citation type="submission" date="2019-06" db="EMBL/GenBank/DDBJ databases">
        <title>Sorghum-associated microbial communities from plants grown in Nebraska, USA.</title>
        <authorList>
            <person name="Schachtman D."/>
        </authorList>
    </citation>
    <scope>NUCLEOTIDE SEQUENCE [LARGE SCALE GENOMIC DNA]</scope>
    <source>
        <strain evidence="2 3">1209</strain>
    </source>
</reference>
<dbReference type="SUPFAM" id="SSF53807">
    <property type="entry name" value="Helical backbone' metal receptor"/>
    <property type="match status" value="1"/>
</dbReference>
<evidence type="ECO:0000313" key="2">
    <source>
        <dbReference type="EMBL" id="TWF35307.1"/>
    </source>
</evidence>
<evidence type="ECO:0000259" key="1">
    <source>
        <dbReference type="PROSITE" id="PS50983"/>
    </source>
</evidence>
<sequence length="311" mass="35449">MMQNKIKVCSFLPAATSMIYQMGLEEFLCGVTFECHSDKPKVVRSYLEDNNFSSEEIERIVSETKQMGKSLYYVDEELLQEIAPDVIFTQDVCDVCQIGTSYAERAIYKLKKRPLVIPLIPRNLNDVYDNAITIAHAMEQEEAAYQLLAALKKRTDKIMDTLRKHNAPLKRVMIMEWLNPIYNCGHWIPYQIAQAGGVDMLSNPSGYSIITAWDKIVRYNPEVLVVAPCGFNIERAATEINQLTALEGWNELLAVKNNAVYLADADLFTCPSTRLVDGIELLASLFHPELLPMQEQYTHKYAPLKTKVYEH</sequence>